<organism evidence="1">
    <name type="scientific">marine sediment metagenome</name>
    <dbReference type="NCBI Taxonomy" id="412755"/>
    <lineage>
        <taxon>unclassified sequences</taxon>
        <taxon>metagenomes</taxon>
        <taxon>ecological metagenomes</taxon>
    </lineage>
</organism>
<gene>
    <name evidence="1" type="ORF">S12H4_17343</name>
</gene>
<feature type="non-terminal residue" evidence="1">
    <location>
        <position position="350"/>
    </location>
</feature>
<accession>X1TAV1</accession>
<dbReference type="EMBL" id="BARW01008470">
    <property type="protein sequence ID" value="GAI84690.1"/>
    <property type="molecule type" value="Genomic_DNA"/>
</dbReference>
<proteinExistence type="predicted"/>
<name>X1TAV1_9ZZZZ</name>
<comment type="caution">
    <text evidence="1">The sequence shown here is derived from an EMBL/GenBank/DDBJ whole genome shotgun (WGS) entry which is preliminary data.</text>
</comment>
<evidence type="ECO:0000313" key="1">
    <source>
        <dbReference type="EMBL" id="GAI84690.1"/>
    </source>
</evidence>
<feature type="non-terminal residue" evidence="1">
    <location>
        <position position="1"/>
    </location>
</feature>
<protein>
    <submittedName>
        <fullName evidence="1">Uncharacterized protein</fullName>
    </submittedName>
</protein>
<sequence>DKDPGRFNLVVASDVALSEKESAGLSLNAKPFAMTQARALVQAAKADMQPGDSYQFANLMYTTNLEGDEQHIDVYRAGDSTTYIVNDGGKFAAAGIKRSTVIPGTAIEAGVFYLTADTLTAAAATRLRILGPLLESNMPVNVQLNLATGEAQIQATEQVEVTYVSADGETTEMFEKGTHALELRPIDKPALQAIADTLGAKFQQYASAAAGVEERAVGTGEKLAKLWEYNDFCAYANFATIPEVTLQADRTPMTPDEAGYGVGKPPDLLRTSGNVMFRDGEAVQIDIDLAQPKEIRQIVIKSRQLKTFNGGCGVSKLTVWTSDDKFAEDKRMFGEFENSKELENGMMPYS</sequence>
<dbReference type="AlphaFoldDB" id="X1TAV1"/>
<reference evidence="1" key="1">
    <citation type="journal article" date="2014" name="Front. Microbiol.">
        <title>High frequency of phylogenetically diverse reductive dehalogenase-homologous genes in deep subseafloor sedimentary metagenomes.</title>
        <authorList>
            <person name="Kawai M."/>
            <person name="Futagami T."/>
            <person name="Toyoda A."/>
            <person name="Takaki Y."/>
            <person name="Nishi S."/>
            <person name="Hori S."/>
            <person name="Arai W."/>
            <person name="Tsubouchi T."/>
            <person name="Morono Y."/>
            <person name="Uchiyama I."/>
            <person name="Ito T."/>
            <person name="Fujiyama A."/>
            <person name="Inagaki F."/>
            <person name="Takami H."/>
        </authorList>
    </citation>
    <scope>NUCLEOTIDE SEQUENCE</scope>
    <source>
        <strain evidence="1">Expedition CK06-06</strain>
    </source>
</reference>